<evidence type="ECO:0000313" key="1">
    <source>
        <dbReference type="EMBL" id="EFA23422.1"/>
    </source>
</evidence>
<organism evidence="1 2">
    <name type="scientific">Bifidobacterium gallicum DSM 20093 = LMG 11596</name>
    <dbReference type="NCBI Taxonomy" id="561180"/>
    <lineage>
        <taxon>Bacteria</taxon>
        <taxon>Bacillati</taxon>
        <taxon>Actinomycetota</taxon>
        <taxon>Actinomycetes</taxon>
        <taxon>Bifidobacteriales</taxon>
        <taxon>Bifidobacteriaceae</taxon>
        <taxon>Bifidobacterium</taxon>
    </lineage>
</organism>
<dbReference type="STRING" id="561180.BIFGAL_02521"/>
<dbReference type="AlphaFoldDB" id="D1NRX1"/>
<accession>D1NRX1</accession>
<proteinExistence type="predicted"/>
<name>D1NRX1_9BIFI</name>
<sequence>MSPSSWFENIDIPVVAAWLLQAAYASDTTTVVHIVEFASELFETRRYVDSYR</sequence>
<reference evidence="1 2" key="1">
    <citation type="submission" date="2009-11" db="EMBL/GenBank/DDBJ databases">
        <authorList>
            <person name="Weinstock G."/>
            <person name="Sodergren E."/>
            <person name="Clifton S."/>
            <person name="Fulton L."/>
            <person name="Fulton B."/>
            <person name="Courtney L."/>
            <person name="Fronick C."/>
            <person name="Harrison M."/>
            <person name="Strong C."/>
            <person name="Farmer C."/>
            <person name="Delahaunty K."/>
            <person name="Markovic C."/>
            <person name="Hall O."/>
            <person name="Minx P."/>
            <person name="Tomlinson C."/>
            <person name="Mitreva M."/>
            <person name="Nelson J."/>
            <person name="Hou S."/>
            <person name="Wollam A."/>
            <person name="Pepin K.H."/>
            <person name="Johnson M."/>
            <person name="Bhonagiri V."/>
            <person name="Nash W.E."/>
            <person name="Warren W."/>
            <person name="Chinwalla A."/>
            <person name="Mardis E.R."/>
            <person name="Wilson R.K."/>
        </authorList>
    </citation>
    <scope>NUCLEOTIDE SEQUENCE [LARGE SCALE GENOMIC DNA]</scope>
    <source>
        <strain evidence="1 2">DSM 20093</strain>
    </source>
</reference>
<dbReference type="Proteomes" id="UP000003656">
    <property type="component" value="Unassembled WGS sequence"/>
</dbReference>
<protein>
    <submittedName>
        <fullName evidence="1">Uncharacterized protein</fullName>
    </submittedName>
</protein>
<comment type="caution">
    <text evidence="1">The sequence shown here is derived from an EMBL/GenBank/DDBJ whole genome shotgun (WGS) entry which is preliminary data.</text>
</comment>
<dbReference type="EMBL" id="ABXB03000001">
    <property type="protein sequence ID" value="EFA23422.1"/>
    <property type="molecule type" value="Genomic_DNA"/>
</dbReference>
<evidence type="ECO:0000313" key="2">
    <source>
        <dbReference type="Proteomes" id="UP000003656"/>
    </source>
</evidence>
<gene>
    <name evidence="1" type="ORF">BIFGAL_02521</name>
</gene>